<dbReference type="EMBL" id="MN739643">
    <property type="protein sequence ID" value="QHT17590.1"/>
    <property type="molecule type" value="Genomic_DNA"/>
</dbReference>
<name>A0A6C0DMZ9_9ZZZZ</name>
<proteinExistence type="predicted"/>
<accession>A0A6C0DMZ9</accession>
<dbReference type="AlphaFoldDB" id="A0A6C0DMZ9"/>
<sequence length="139" mass="16416">MEYQIRAGNKWLDIEDALLVLEIGEKKSYEEIAKRHKRTIIGIVSRVITKIIYPKLKEDYNIDEISAEYKIDKSLLRKFINKLNNIDNKDNKILKKFFTKMRGITKKPKLTNDNDNDKMNIILHKLELLSNKLDIIVDN</sequence>
<protein>
    <submittedName>
        <fullName evidence="1">Uncharacterized protein</fullName>
    </submittedName>
</protein>
<organism evidence="1">
    <name type="scientific">viral metagenome</name>
    <dbReference type="NCBI Taxonomy" id="1070528"/>
    <lineage>
        <taxon>unclassified sequences</taxon>
        <taxon>metagenomes</taxon>
        <taxon>organismal metagenomes</taxon>
    </lineage>
</organism>
<evidence type="ECO:0000313" key="1">
    <source>
        <dbReference type="EMBL" id="QHT17590.1"/>
    </source>
</evidence>
<reference evidence="1" key="1">
    <citation type="journal article" date="2020" name="Nature">
        <title>Giant virus diversity and host interactions through global metagenomics.</title>
        <authorList>
            <person name="Schulz F."/>
            <person name="Roux S."/>
            <person name="Paez-Espino D."/>
            <person name="Jungbluth S."/>
            <person name="Walsh D.A."/>
            <person name="Denef V.J."/>
            <person name="McMahon K.D."/>
            <person name="Konstantinidis K.T."/>
            <person name="Eloe-Fadrosh E.A."/>
            <person name="Kyrpides N.C."/>
            <person name="Woyke T."/>
        </authorList>
    </citation>
    <scope>NUCLEOTIDE SEQUENCE</scope>
    <source>
        <strain evidence="1">GVMAG-M-3300023174-30</strain>
    </source>
</reference>